<keyword evidence="1" id="KW-0732">Signal</keyword>
<dbReference type="PANTHER" id="PTHR19446">
    <property type="entry name" value="REVERSE TRANSCRIPTASES"/>
    <property type="match status" value="1"/>
</dbReference>
<dbReference type="STRING" id="61819.ENSACIP00000021687"/>
<proteinExistence type="predicted"/>
<protein>
    <recommendedName>
        <fullName evidence="4">Reverse transcriptase domain-containing protein</fullName>
    </recommendedName>
</protein>
<reference evidence="2" key="1">
    <citation type="submission" date="2025-08" db="UniProtKB">
        <authorList>
            <consortium name="Ensembl"/>
        </authorList>
    </citation>
    <scope>IDENTIFICATION</scope>
</reference>
<accession>A0A3Q0SFA9</accession>
<feature type="signal peptide" evidence="1">
    <location>
        <begin position="1"/>
        <end position="21"/>
    </location>
</feature>
<sequence>LNLYFVLIATFALVKLNVTGCNLCSFVCMDEIKVIIKKLKNNKACGTDNVINEFLKNCPEMMISLIVHLFNLMLETGLVPEDWCTGIVKPIYKNNYRGITLLIKVMKVISNQRGAFSASLH</sequence>
<name>A0A3Q0SFA9_AMPCI</name>
<evidence type="ECO:0000313" key="2">
    <source>
        <dbReference type="Ensembl" id="ENSACIP00000021687.1"/>
    </source>
</evidence>
<evidence type="ECO:0008006" key="4">
    <source>
        <dbReference type="Google" id="ProtNLM"/>
    </source>
</evidence>
<dbReference type="AlphaFoldDB" id="A0A3Q0SFA9"/>
<evidence type="ECO:0000313" key="3">
    <source>
        <dbReference type="Proteomes" id="UP000261340"/>
    </source>
</evidence>
<dbReference type="Proteomes" id="UP000261340">
    <property type="component" value="Unplaced"/>
</dbReference>
<feature type="chain" id="PRO_5018545182" description="Reverse transcriptase domain-containing protein" evidence="1">
    <location>
        <begin position="22"/>
        <end position="121"/>
    </location>
</feature>
<keyword evidence="3" id="KW-1185">Reference proteome</keyword>
<dbReference type="Ensembl" id="ENSACIT00000022255.1">
    <property type="protein sequence ID" value="ENSACIP00000021687.1"/>
    <property type="gene ID" value="ENSACIG00000016841.1"/>
</dbReference>
<evidence type="ECO:0000256" key="1">
    <source>
        <dbReference type="SAM" id="SignalP"/>
    </source>
</evidence>
<reference evidence="2" key="2">
    <citation type="submission" date="2025-09" db="UniProtKB">
        <authorList>
            <consortium name="Ensembl"/>
        </authorList>
    </citation>
    <scope>IDENTIFICATION</scope>
</reference>
<organism evidence="2 3">
    <name type="scientific">Amphilophus citrinellus</name>
    <name type="common">Midas cichlid</name>
    <name type="synonym">Cichlasoma citrinellum</name>
    <dbReference type="NCBI Taxonomy" id="61819"/>
    <lineage>
        <taxon>Eukaryota</taxon>
        <taxon>Metazoa</taxon>
        <taxon>Chordata</taxon>
        <taxon>Craniata</taxon>
        <taxon>Vertebrata</taxon>
        <taxon>Euteleostomi</taxon>
        <taxon>Actinopterygii</taxon>
        <taxon>Neopterygii</taxon>
        <taxon>Teleostei</taxon>
        <taxon>Neoteleostei</taxon>
        <taxon>Acanthomorphata</taxon>
        <taxon>Ovalentaria</taxon>
        <taxon>Cichlomorphae</taxon>
        <taxon>Cichliformes</taxon>
        <taxon>Cichlidae</taxon>
        <taxon>New World cichlids</taxon>
        <taxon>Cichlasomatinae</taxon>
        <taxon>Heroini</taxon>
        <taxon>Amphilophus</taxon>
    </lineage>
</organism>